<protein>
    <submittedName>
        <fullName evidence="1">Uncharacterized protein</fullName>
    </submittedName>
</protein>
<organism evidence="1 2">
    <name type="scientific">Sanguibacteroides justesenii</name>
    <dbReference type="NCBI Taxonomy" id="1547597"/>
    <lineage>
        <taxon>Bacteria</taxon>
        <taxon>Pseudomonadati</taxon>
        <taxon>Bacteroidota</taxon>
        <taxon>Bacteroidia</taxon>
        <taxon>Bacteroidales</taxon>
        <taxon>Porphyromonadaceae</taxon>
        <taxon>Sanguibacteroides</taxon>
    </lineage>
</organism>
<evidence type="ECO:0000313" key="2">
    <source>
        <dbReference type="Proteomes" id="UP000031980"/>
    </source>
</evidence>
<name>A0A0C3RE61_9PORP</name>
<accession>A0A0C3RE61</accession>
<dbReference type="RefSeq" id="WP_041505060.1">
    <property type="nucleotide sequence ID" value="NZ_JPIU01000038.1"/>
</dbReference>
<dbReference type="AlphaFoldDB" id="A0A0C3RE61"/>
<dbReference type="EMBL" id="JPIU01000038">
    <property type="protein sequence ID" value="KIO44706.1"/>
    <property type="molecule type" value="Genomic_DNA"/>
</dbReference>
<dbReference type="Proteomes" id="UP000031980">
    <property type="component" value="Unassembled WGS sequence"/>
</dbReference>
<reference evidence="1 2" key="1">
    <citation type="submission" date="2014-07" db="EMBL/GenBank/DDBJ databases">
        <title>Porphyromonadaceae bacterium OUH 308042 = ATCC BAA-2681 = DSM 28342 draft genome.</title>
        <authorList>
            <person name="Sydenham T.V."/>
            <person name="Hasman H."/>
            <person name="Justensen U.S."/>
        </authorList>
    </citation>
    <scope>NUCLEOTIDE SEQUENCE [LARGE SCALE GENOMIC DNA]</scope>
    <source>
        <strain evidence="1 2">OUH 308042</strain>
    </source>
</reference>
<gene>
    <name evidence="1" type="ORF">BA92_06625</name>
</gene>
<sequence length="312" mass="36367">MLKYLFYLTLSLLLFSACDKEEKVFATENMLDWFVIEKKSGEVNQLIYSIYTNDNMPIFVNDTIHQGSDRVDHFGNPIKDLVLFEPGYHIFSTDIFVSIKISSDSAAMLKALHAIQEKVLPRLPKSGIYRPSSILLVDTLYKGFSDLNTRIWGEVAIYPESLKGVTIGELHKLPDMTDEELNIWACRILAAKSKSWIQANYDKGVETFSEITDEGLWFGSNYNKNVGLYPMESPEQQSFFRWVSLLKDGKGYRSPSIEEDLIEYITYFYAYRGREDELKEKYKDYPKILRKFDLVKTWVEAFEEFLKKNKQF</sequence>
<proteinExistence type="predicted"/>
<dbReference type="PROSITE" id="PS51257">
    <property type="entry name" value="PROKAR_LIPOPROTEIN"/>
    <property type="match status" value="1"/>
</dbReference>
<dbReference type="OrthoDB" id="636744at2"/>
<evidence type="ECO:0000313" key="1">
    <source>
        <dbReference type="EMBL" id="KIO44706.1"/>
    </source>
</evidence>
<comment type="caution">
    <text evidence="1">The sequence shown here is derived from an EMBL/GenBank/DDBJ whole genome shotgun (WGS) entry which is preliminary data.</text>
</comment>
<keyword evidence="2" id="KW-1185">Reference proteome</keyword>